<evidence type="ECO:0000313" key="5">
    <source>
        <dbReference type="EMBL" id="CAF1399783.1"/>
    </source>
</evidence>
<evidence type="ECO:0000313" key="4">
    <source>
        <dbReference type="EMBL" id="CAF1200001.1"/>
    </source>
</evidence>
<feature type="coiled-coil region" evidence="1">
    <location>
        <begin position="47"/>
        <end position="74"/>
    </location>
</feature>
<dbReference type="EMBL" id="CAJOBD010000007">
    <property type="protein sequence ID" value="CAF3529552.1"/>
    <property type="molecule type" value="Genomic_DNA"/>
</dbReference>
<evidence type="ECO:0000313" key="6">
    <source>
        <dbReference type="EMBL" id="CAF1488871.1"/>
    </source>
</evidence>
<dbReference type="Proteomes" id="UP000663889">
    <property type="component" value="Unassembled WGS sequence"/>
</dbReference>
<evidence type="ECO:0000313" key="7">
    <source>
        <dbReference type="EMBL" id="CAF1650931.1"/>
    </source>
</evidence>
<evidence type="ECO:0000313" key="11">
    <source>
        <dbReference type="Proteomes" id="UP000663870"/>
    </source>
</evidence>
<evidence type="ECO:0000313" key="3">
    <source>
        <dbReference type="EMBL" id="CAF0832587.1"/>
    </source>
</evidence>
<dbReference type="Proteomes" id="UP000663870">
    <property type="component" value="Unassembled WGS sequence"/>
</dbReference>
<dbReference type="AlphaFoldDB" id="A0A816ETY4"/>
<evidence type="ECO:0000313" key="9">
    <source>
        <dbReference type="EMBL" id="CAF3605741.1"/>
    </source>
</evidence>
<dbReference type="EMBL" id="CAJNOT010000090">
    <property type="protein sequence ID" value="CAF0832587.1"/>
    <property type="molecule type" value="Genomic_DNA"/>
</dbReference>
<protein>
    <submittedName>
        <fullName evidence="7">Uncharacterized protein</fullName>
    </submittedName>
</protein>
<dbReference type="Proteomes" id="UP000663854">
    <property type="component" value="Unassembled WGS sequence"/>
</dbReference>
<keyword evidence="1" id="KW-0175">Coiled coil</keyword>
<reference evidence="7" key="1">
    <citation type="submission" date="2021-02" db="EMBL/GenBank/DDBJ databases">
        <authorList>
            <person name="Nowell W R."/>
        </authorList>
    </citation>
    <scope>NUCLEOTIDE SEQUENCE</scope>
</reference>
<dbReference type="EMBL" id="CAJNOU010003605">
    <property type="protein sequence ID" value="CAF1399783.1"/>
    <property type="molecule type" value="Genomic_DNA"/>
</dbReference>
<dbReference type="EMBL" id="CAJOBE010003283">
    <property type="protein sequence ID" value="CAF3871430.1"/>
    <property type="molecule type" value="Genomic_DNA"/>
</dbReference>
<dbReference type="Proteomes" id="UP000663874">
    <property type="component" value="Unassembled WGS sequence"/>
</dbReference>
<gene>
    <name evidence="10" type="ORF">FNK824_LOCUS19033</name>
    <name evidence="8" type="ORF">JBS370_LOCUS299</name>
    <name evidence="7" type="ORF">JXQ802_LOCUS54569</name>
    <name evidence="9" type="ORF">OTI717_LOCUS7039</name>
    <name evidence="6" type="ORF">PYM288_LOCUS38095</name>
    <name evidence="4" type="ORF">RFH988_LOCUS24547</name>
    <name evidence="5" type="ORF">SEV965_LOCUS31381</name>
    <name evidence="3" type="ORF">ZHD862_LOCUS3958</name>
</gene>
<name>A0A816ETY4_9BILA</name>
<dbReference type="Proteomes" id="UP000663882">
    <property type="component" value="Unassembled WGS sequence"/>
</dbReference>
<evidence type="ECO:0000256" key="2">
    <source>
        <dbReference type="SAM" id="SignalP"/>
    </source>
</evidence>
<dbReference type="EMBL" id="CAJNOO010001798">
    <property type="protein sequence ID" value="CAF1200001.1"/>
    <property type="molecule type" value="Genomic_DNA"/>
</dbReference>
<keyword evidence="2" id="KW-0732">Signal</keyword>
<keyword evidence="11" id="KW-1185">Reference proteome</keyword>
<sequence>MKTFAVIFAFILTLSLIFITDALEEEESLNNGMKKRLLDYLVEAKREELLYNQQKRLKDQIEQLRERLFDVERDDDSDNFKRINTREKHINEYLPFK</sequence>
<evidence type="ECO:0000313" key="10">
    <source>
        <dbReference type="EMBL" id="CAF3871430.1"/>
    </source>
</evidence>
<dbReference type="Proteomes" id="UP000663836">
    <property type="component" value="Unassembled WGS sequence"/>
</dbReference>
<dbReference type="Proteomes" id="UP000663864">
    <property type="component" value="Unassembled WGS sequence"/>
</dbReference>
<dbReference type="OrthoDB" id="10495131at2759"/>
<dbReference type="EMBL" id="CAJNOH010008906">
    <property type="protein sequence ID" value="CAF1488871.1"/>
    <property type="molecule type" value="Genomic_DNA"/>
</dbReference>
<dbReference type="EMBL" id="CAJNOL010010638">
    <property type="protein sequence ID" value="CAF1650931.1"/>
    <property type="molecule type" value="Genomic_DNA"/>
</dbReference>
<feature type="signal peptide" evidence="2">
    <location>
        <begin position="1"/>
        <end position="22"/>
    </location>
</feature>
<feature type="chain" id="PRO_5035688892" evidence="2">
    <location>
        <begin position="23"/>
        <end position="97"/>
    </location>
</feature>
<dbReference type="Proteomes" id="UP000663823">
    <property type="component" value="Unassembled WGS sequence"/>
</dbReference>
<comment type="caution">
    <text evidence="7">The sequence shown here is derived from an EMBL/GenBank/DDBJ whole genome shotgun (WGS) entry which is preliminary data.</text>
</comment>
<dbReference type="EMBL" id="CAJOAX010000514">
    <property type="protein sequence ID" value="CAF3605741.1"/>
    <property type="molecule type" value="Genomic_DNA"/>
</dbReference>
<accession>A0A816ETY4</accession>
<evidence type="ECO:0000256" key="1">
    <source>
        <dbReference type="SAM" id="Coils"/>
    </source>
</evidence>
<proteinExistence type="predicted"/>
<organism evidence="7 11">
    <name type="scientific">Rotaria sordida</name>
    <dbReference type="NCBI Taxonomy" id="392033"/>
    <lineage>
        <taxon>Eukaryota</taxon>
        <taxon>Metazoa</taxon>
        <taxon>Spiralia</taxon>
        <taxon>Gnathifera</taxon>
        <taxon>Rotifera</taxon>
        <taxon>Eurotatoria</taxon>
        <taxon>Bdelloidea</taxon>
        <taxon>Philodinida</taxon>
        <taxon>Philodinidae</taxon>
        <taxon>Rotaria</taxon>
    </lineage>
</organism>
<evidence type="ECO:0000313" key="8">
    <source>
        <dbReference type="EMBL" id="CAF3529552.1"/>
    </source>
</evidence>